<dbReference type="InterPro" id="IPR020471">
    <property type="entry name" value="AKR"/>
</dbReference>
<dbReference type="VEuPathDB" id="FungiDB:PV07_08252"/>
<sequence length="189" mass="22301">MAILEEAQWFERNEQRRDAWTTMQHALERRYLYLRRGYGVELTIQRHRPRPISPELTKTAIHKSFYHLDCAEMYGTEEEVGVAIEDASVPRDKLFITNKVTQGIDDIPEAVDQSLQKMQLDYFDLYLVHIPFFAKSEADFQHAWKSMEDIKKAGKAKSIGVSNYMRSDVGNTYYFRTPWPEHFDKDDRS</sequence>
<dbReference type="InterPro" id="IPR036812">
    <property type="entry name" value="NAD(P)_OxRdtase_dom_sf"/>
</dbReference>
<evidence type="ECO:0000259" key="6">
    <source>
        <dbReference type="Pfam" id="PF00248"/>
    </source>
</evidence>
<evidence type="ECO:0000256" key="5">
    <source>
        <dbReference type="ARBA" id="ARBA00049485"/>
    </source>
</evidence>
<reference evidence="7 8" key="1">
    <citation type="submission" date="2015-01" db="EMBL/GenBank/DDBJ databases">
        <title>The Genome Sequence of Cladophialophora immunda CBS83496.</title>
        <authorList>
            <consortium name="The Broad Institute Genomics Platform"/>
            <person name="Cuomo C."/>
            <person name="de Hoog S."/>
            <person name="Gorbushina A."/>
            <person name="Stielow B."/>
            <person name="Teixiera M."/>
            <person name="Abouelleil A."/>
            <person name="Chapman S.B."/>
            <person name="Priest M."/>
            <person name="Young S.K."/>
            <person name="Wortman J."/>
            <person name="Nusbaum C."/>
            <person name="Birren B."/>
        </authorList>
    </citation>
    <scope>NUCLEOTIDE SEQUENCE [LARGE SCALE GENOMIC DNA]</scope>
    <source>
        <strain evidence="7 8">CBS 83496</strain>
    </source>
</reference>
<dbReference type="HOGENOM" id="CLU_1434309_0_0_1"/>
<evidence type="ECO:0000256" key="1">
    <source>
        <dbReference type="ARBA" id="ARBA00012845"/>
    </source>
</evidence>
<organism evidence="7 8">
    <name type="scientific">Cladophialophora immunda</name>
    <dbReference type="NCBI Taxonomy" id="569365"/>
    <lineage>
        <taxon>Eukaryota</taxon>
        <taxon>Fungi</taxon>
        <taxon>Dikarya</taxon>
        <taxon>Ascomycota</taxon>
        <taxon>Pezizomycotina</taxon>
        <taxon>Eurotiomycetes</taxon>
        <taxon>Chaetothyriomycetidae</taxon>
        <taxon>Chaetothyriales</taxon>
        <taxon>Herpotrichiellaceae</taxon>
        <taxon>Cladophialophora</taxon>
    </lineage>
</organism>
<accession>A0A0D2ATS6</accession>
<evidence type="ECO:0000256" key="4">
    <source>
        <dbReference type="ARBA" id="ARBA00047534"/>
    </source>
</evidence>
<dbReference type="Pfam" id="PF00248">
    <property type="entry name" value="Aldo_ket_red"/>
    <property type="match status" value="1"/>
</dbReference>
<dbReference type="InterPro" id="IPR023210">
    <property type="entry name" value="NADP_OxRdtase_dom"/>
</dbReference>
<proteinExistence type="predicted"/>
<dbReference type="OrthoDB" id="416253at2759"/>
<dbReference type="STRING" id="569365.A0A0D2ATS6"/>
<gene>
    <name evidence="7" type="ORF">PV07_08252</name>
</gene>
<evidence type="ECO:0000256" key="3">
    <source>
        <dbReference type="ARBA" id="ARBA00025065"/>
    </source>
</evidence>
<dbReference type="InterPro" id="IPR018170">
    <property type="entry name" value="Aldo/ket_reductase_CS"/>
</dbReference>
<dbReference type="PROSITE" id="PS00062">
    <property type="entry name" value="ALDOKETO_REDUCTASE_2"/>
    <property type="match status" value="1"/>
</dbReference>
<comment type="catalytic activity">
    <reaction evidence="4">
        <text>xylitol + NADP(+) = D-xylose + NADPH + H(+)</text>
        <dbReference type="Rhea" id="RHEA:27445"/>
        <dbReference type="ChEBI" id="CHEBI:15378"/>
        <dbReference type="ChEBI" id="CHEBI:17151"/>
        <dbReference type="ChEBI" id="CHEBI:53455"/>
        <dbReference type="ChEBI" id="CHEBI:57783"/>
        <dbReference type="ChEBI" id="CHEBI:58349"/>
        <dbReference type="EC" id="1.1.1.307"/>
    </reaction>
</comment>
<protein>
    <recommendedName>
        <fullName evidence="1">D-xylose reductase [NAD(P)H]</fullName>
        <ecNumber evidence="1">1.1.1.307</ecNumber>
    </recommendedName>
</protein>
<comment type="function">
    <text evidence="3">Catalyzes the initial reaction in the xylose utilization pathway by reducing D-xylose into xylitol. Xylose is a major component of hemicelluloses such as xylan. Most fungi utilize D-xylose via three enzymatic reactions, xylose reductase (XR), xylitol dehydrogenase (XDH), and xylulokinase, to form xylulose 5-phosphate, which enters pentose phosphate pathway.</text>
</comment>
<dbReference type="RefSeq" id="XP_016248818.1">
    <property type="nucleotide sequence ID" value="XM_016395399.1"/>
</dbReference>
<dbReference type="EMBL" id="KN847043">
    <property type="protein sequence ID" value="KIW28602.1"/>
    <property type="molecule type" value="Genomic_DNA"/>
</dbReference>
<evidence type="ECO:0000256" key="2">
    <source>
        <dbReference type="ARBA" id="ARBA00023002"/>
    </source>
</evidence>
<dbReference type="SUPFAM" id="SSF51430">
    <property type="entry name" value="NAD(P)-linked oxidoreductase"/>
    <property type="match status" value="1"/>
</dbReference>
<feature type="domain" description="NADP-dependent oxidoreductase" evidence="6">
    <location>
        <begin position="56"/>
        <end position="165"/>
    </location>
</feature>
<dbReference type="GO" id="GO:0016491">
    <property type="term" value="F:oxidoreductase activity"/>
    <property type="evidence" value="ECO:0007669"/>
    <property type="project" value="UniProtKB-KW"/>
</dbReference>
<evidence type="ECO:0000313" key="8">
    <source>
        <dbReference type="Proteomes" id="UP000054466"/>
    </source>
</evidence>
<comment type="catalytic activity">
    <reaction evidence="5">
        <text>xylitol + NAD(+) = D-xylose + NADH + H(+)</text>
        <dbReference type="Rhea" id="RHEA:27441"/>
        <dbReference type="ChEBI" id="CHEBI:15378"/>
        <dbReference type="ChEBI" id="CHEBI:17151"/>
        <dbReference type="ChEBI" id="CHEBI:53455"/>
        <dbReference type="ChEBI" id="CHEBI:57540"/>
        <dbReference type="ChEBI" id="CHEBI:57945"/>
        <dbReference type="EC" id="1.1.1.307"/>
    </reaction>
</comment>
<keyword evidence="8" id="KW-1185">Reference proteome</keyword>
<dbReference type="PANTHER" id="PTHR11732">
    <property type="entry name" value="ALDO/KETO REDUCTASE"/>
    <property type="match status" value="1"/>
</dbReference>
<dbReference type="PRINTS" id="PR00069">
    <property type="entry name" value="ALDKETRDTASE"/>
</dbReference>
<dbReference type="Gene3D" id="3.20.20.100">
    <property type="entry name" value="NADP-dependent oxidoreductase domain"/>
    <property type="match status" value="1"/>
</dbReference>
<keyword evidence="2" id="KW-0560">Oxidoreductase</keyword>
<evidence type="ECO:0000313" key="7">
    <source>
        <dbReference type="EMBL" id="KIW28602.1"/>
    </source>
</evidence>
<dbReference type="EC" id="1.1.1.307" evidence="1"/>
<dbReference type="Proteomes" id="UP000054466">
    <property type="component" value="Unassembled WGS sequence"/>
</dbReference>
<dbReference type="AlphaFoldDB" id="A0A0D2ATS6"/>
<dbReference type="GeneID" id="27347446"/>
<name>A0A0D2ATS6_9EURO</name>